<organism evidence="2 3">
    <name type="scientific">Euzebya pacifica</name>
    <dbReference type="NCBI Taxonomy" id="1608957"/>
    <lineage>
        <taxon>Bacteria</taxon>
        <taxon>Bacillati</taxon>
        <taxon>Actinomycetota</taxon>
        <taxon>Nitriliruptoria</taxon>
        <taxon>Euzebyales</taxon>
    </lineage>
</organism>
<feature type="chain" id="PRO_5016998320" evidence="1">
    <location>
        <begin position="21"/>
        <end position="72"/>
    </location>
</feature>
<reference evidence="2 3" key="1">
    <citation type="submission" date="2018-09" db="EMBL/GenBank/DDBJ databases">
        <title>Complete genome sequence of Euzebya sp. DY32-46 isolated from seawater of Pacific Ocean.</title>
        <authorList>
            <person name="Xu L."/>
            <person name="Wu Y.-H."/>
            <person name="Xu X.-W."/>
        </authorList>
    </citation>
    <scope>NUCLEOTIDE SEQUENCE [LARGE SCALE GENOMIC DNA]</scope>
    <source>
        <strain evidence="2 3">DY32-46</strain>
    </source>
</reference>
<dbReference type="RefSeq" id="WP_114592062.1">
    <property type="nucleotide sequence ID" value="NZ_CP031165.1"/>
</dbReference>
<gene>
    <name evidence="2" type="ORF">DVS28_a2917</name>
</gene>
<dbReference type="Proteomes" id="UP000264006">
    <property type="component" value="Chromosome"/>
</dbReference>
<evidence type="ECO:0000313" key="3">
    <source>
        <dbReference type="Proteomes" id="UP000264006"/>
    </source>
</evidence>
<evidence type="ECO:0000256" key="1">
    <source>
        <dbReference type="SAM" id="SignalP"/>
    </source>
</evidence>
<dbReference type="AlphaFoldDB" id="A0A346XZE9"/>
<accession>A0A346XZE9</accession>
<sequence length="72" mass="7890">MKRALLLWLTAVAVSLAATAAYRAVQSRSLCEALAEEIENVEQSLANEPGGREEELKQALRGLQTRFDLEGC</sequence>
<dbReference type="KEGG" id="euz:DVS28_a2917"/>
<proteinExistence type="predicted"/>
<protein>
    <submittedName>
        <fullName evidence="2">Uncharacterized protein</fullName>
    </submittedName>
</protein>
<name>A0A346XZE9_9ACTN</name>
<evidence type="ECO:0000313" key="2">
    <source>
        <dbReference type="EMBL" id="AXV07596.1"/>
    </source>
</evidence>
<keyword evidence="3" id="KW-1185">Reference proteome</keyword>
<dbReference type="EMBL" id="CP031165">
    <property type="protein sequence ID" value="AXV07596.1"/>
    <property type="molecule type" value="Genomic_DNA"/>
</dbReference>
<keyword evidence="1" id="KW-0732">Signal</keyword>
<feature type="signal peptide" evidence="1">
    <location>
        <begin position="1"/>
        <end position="20"/>
    </location>
</feature>